<keyword evidence="8" id="KW-1185">Reference proteome</keyword>
<gene>
    <name evidence="7" type="ORF">ACE41H_07755</name>
</gene>
<evidence type="ECO:0000313" key="7">
    <source>
        <dbReference type="EMBL" id="MFB5266678.1"/>
    </source>
</evidence>
<dbReference type="InterPro" id="IPR029439">
    <property type="entry name" value="Wzt_C"/>
</dbReference>
<organism evidence="7 8">
    <name type="scientific">Paenibacillus enshidis</name>
    <dbReference type="NCBI Taxonomy" id="1458439"/>
    <lineage>
        <taxon>Bacteria</taxon>
        <taxon>Bacillati</taxon>
        <taxon>Bacillota</taxon>
        <taxon>Bacilli</taxon>
        <taxon>Bacillales</taxon>
        <taxon>Paenibacillaceae</taxon>
        <taxon>Paenibacillus</taxon>
    </lineage>
</organism>
<evidence type="ECO:0000256" key="1">
    <source>
        <dbReference type="ARBA" id="ARBA00005417"/>
    </source>
</evidence>
<comment type="caution">
    <text evidence="7">The sequence shown here is derived from an EMBL/GenBank/DDBJ whole genome shotgun (WGS) entry which is preliminary data.</text>
</comment>
<sequence>MNTETAIRAEGLTKLYKLYKKPSDRLKETLNFFSSKALHEEKYALKNFSMELNRGETVAVIGKNGSGKSTLLKILAGVLTPTLGDVEVRGRITSLLELGAGFNPELTGIENIYFNGSLFGFEDEAIRNKLENILDFADIGEYVYLPVKTYSSGMFARLAFALMINLEPDILIVDEALSVGDIFFQQKCNTYMKNEMKDVTKIIVTHDMTSVANLADRCIVISEGKKVFDGGTLDGIEYFVKKMHSENFFVKSQESAYALKANELETSIKESASFTTIDQAALGGALEASIKSFKVEVNGSAYQGYIMAGDKVRITCTIQSLKNIREGVIGYIVSDKFGNQIFGENTITSLEKVFSLDEGGILASFVFQWPEIKEGYYYITLGIGEGSHELQHVIQCWAHNVFEFSCVSPHKTIHCLFNNKIEKVEITNLRR</sequence>
<keyword evidence="4 7" id="KW-0067">ATP-binding</keyword>
<feature type="domain" description="ABC transporter" evidence="6">
    <location>
        <begin position="27"/>
        <end position="248"/>
    </location>
</feature>
<dbReference type="EMBL" id="JBHHMI010000005">
    <property type="protein sequence ID" value="MFB5266678.1"/>
    <property type="molecule type" value="Genomic_DNA"/>
</dbReference>
<protein>
    <submittedName>
        <fullName evidence="7">ABC transporter ATP-binding protein</fullName>
    </submittedName>
</protein>
<dbReference type="InterPro" id="IPR050683">
    <property type="entry name" value="Bact_Polysacc_Export_ATP-bd"/>
</dbReference>
<dbReference type="SMART" id="SM00382">
    <property type="entry name" value="AAA"/>
    <property type="match status" value="1"/>
</dbReference>
<dbReference type="Pfam" id="PF14524">
    <property type="entry name" value="Wzt_C"/>
    <property type="match status" value="1"/>
</dbReference>
<evidence type="ECO:0000256" key="5">
    <source>
        <dbReference type="ARBA" id="ARBA00022967"/>
    </source>
</evidence>
<comment type="similarity">
    <text evidence="1">Belongs to the ABC transporter superfamily.</text>
</comment>
<name>A0ABV5AR53_9BACL</name>
<dbReference type="Gene3D" id="2.70.50.60">
    <property type="entry name" value="abc- transporter (atp binding component) like domain"/>
    <property type="match status" value="1"/>
</dbReference>
<dbReference type="Gene3D" id="3.40.50.300">
    <property type="entry name" value="P-loop containing nucleotide triphosphate hydrolases"/>
    <property type="match status" value="1"/>
</dbReference>
<dbReference type="InterPro" id="IPR003439">
    <property type="entry name" value="ABC_transporter-like_ATP-bd"/>
</dbReference>
<evidence type="ECO:0000256" key="4">
    <source>
        <dbReference type="ARBA" id="ARBA00022840"/>
    </source>
</evidence>
<evidence type="ECO:0000313" key="8">
    <source>
        <dbReference type="Proteomes" id="UP001580346"/>
    </source>
</evidence>
<evidence type="ECO:0000256" key="2">
    <source>
        <dbReference type="ARBA" id="ARBA00022448"/>
    </source>
</evidence>
<dbReference type="InterPro" id="IPR017871">
    <property type="entry name" value="ABC_transporter-like_CS"/>
</dbReference>
<keyword evidence="5" id="KW-1278">Translocase</keyword>
<keyword evidence="2" id="KW-0813">Transport</keyword>
<dbReference type="InterPro" id="IPR015860">
    <property type="entry name" value="ABC_transpr_TagH-like"/>
</dbReference>
<dbReference type="InterPro" id="IPR003593">
    <property type="entry name" value="AAA+_ATPase"/>
</dbReference>
<dbReference type="Proteomes" id="UP001580346">
    <property type="component" value="Unassembled WGS sequence"/>
</dbReference>
<proteinExistence type="inferred from homology"/>
<dbReference type="PROSITE" id="PS50893">
    <property type="entry name" value="ABC_TRANSPORTER_2"/>
    <property type="match status" value="1"/>
</dbReference>
<dbReference type="PANTHER" id="PTHR46743">
    <property type="entry name" value="TEICHOIC ACIDS EXPORT ATP-BINDING PROTEIN TAGH"/>
    <property type="match status" value="1"/>
</dbReference>
<accession>A0ABV5AR53</accession>
<dbReference type="Pfam" id="PF00005">
    <property type="entry name" value="ABC_tran"/>
    <property type="match status" value="1"/>
</dbReference>
<dbReference type="RefSeq" id="WP_375354552.1">
    <property type="nucleotide sequence ID" value="NZ_JBHHMI010000005.1"/>
</dbReference>
<dbReference type="PANTHER" id="PTHR46743:SF2">
    <property type="entry name" value="TEICHOIC ACIDS EXPORT ATP-BINDING PROTEIN TAGH"/>
    <property type="match status" value="1"/>
</dbReference>
<dbReference type="CDD" id="cd03220">
    <property type="entry name" value="ABC_KpsT_Wzt"/>
    <property type="match status" value="1"/>
</dbReference>
<reference evidence="7 8" key="1">
    <citation type="submission" date="2024-09" db="EMBL/GenBank/DDBJ databases">
        <title>Paenibacillus zeirhizospherea sp. nov., isolated from surface of the maize (Zea mays) roots in a horticulture field, Hungary.</title>
        <authorList>
            <person name="Marton D."/>
            <person name="Farkas M."/>
            <person name="Bedics A."/>
            <person name="Toth E."/>
            <person name="Tancsics A."/>
            <person name="Boka K."/>
            <person name="Maroti G."/>
            <person name="Kriszt B."/>
            <person name="Cserhati M."/>
        </authorList>
    </citation>
    <scope>NUCLEOTIDE SEQUENCE [LARGE SCALE GENOMIC DNA]</scope>
    <source>
        <strain evidence="7 8">KCTC 33519</strain>
    </source>
</reference>
<dbReference type="PROSITE" id="PS00211">
    <property type="entry name" value="ABC_TRANSPORTER_1"/>
    <property type="match status" value="1"/>
</dbReference>
<dbReference type="SUPFAM" id="SSF52540">
    <property type="entry name" value="P-loop containing nucleoside triphosphate hydrolases"/>
    <property type="match status" value="1"/>
</dbReference>
<keyword evidence="3" id="KW-0547">Nucleotide-binding</keyword>
<dbReference type="GO" id="GO:0005524">
    <property type="term" value="F:ATP binding"/>
    <property type="evidence" value="ECO:0007669"/>
    <property type="project" value="UniProtKB-KW"/>
</dbReference>
<evidence type="ECO:0000259" key="6">
    <source>
        <dbReference type="PROSITE" id="PS50893"/>
    </source>
</evidence>
<evidence type="ECO:0000256" key="3">
    <source>
        <dbReference type="ARBA" id="ARBA00022741"/>
    </source>
</evidence>
<dbReference type="InterPro" id="IPR027417">
    <property type="entry name" value="P-loop_NTPase"/>
</dbReference>
<dbReference type="CDD" id="cd10147">
    <property type="entry name" value="Wzt_C-like"/>
    <property type="match status" value="1"/>
</dbReference>